<dbReference type="PANTHER" id="PTHR30383:SF5">
    <property type="entry name" value="SGNH HYDROLASE-TYPE ESTERASE DOMAIN-CONTAINING PROTEIN"/>
    <property type="match status" value="1"/>
</dbReference>
<dbReference type="Gene3D" id="3.40.50.1110">
    <property type="entry name" value="SGNH hydrolase"/>
    <property type="match status" value="1"/>
</dbReference>
<dbReference type="Pfam" id="PF13472">
    <property type="entry name" value="Lipase_GDSL_2"/>
    <property type="match status" value="1"/>
</dbReference>
<sequence>MILLNKKLVLIGDSITFGYGVNKKDSWVYNLSKNLPLEIINKGINGDTTPSMLNRFYEDVIALNPDYIFIMGGTNDLLCGRSIFSIKDNISEMIKDSLGKNLIIGIPPCIIKEMAENLFMPSTHYTHCKNSLPILRKELIDLCQNYSVKYIDFYKLTFDNIEKSIFIDGIHLNSLGNNIMLNEFLKVFTL</sequence>
<dbReference type="InterPro" id="IPR051532">
    <property type="entry name" value="Ester_Hydrolysis_Enzymes"/>
</dbReference>
<accession>A0ABR8PWR3</accession>
<dbReference type="InterPro" id="IPR036514">
    <property type="entry name" value="SGNH_hydro_sf"/>
</dbReference>
<protein>
    <submittedName>
        <fullName evidence="2">GDSL family lipase</fullName>
    </submittedName>
</protein>
<proteinExistence type="predicted"/>
<reference evidence="2 3" key="1">
    <citation type="submission" date="2020-08" db="EMBL/GenBank/DDBJ databases">
        <title>A Genomic Blueprint of the Chicken Gut Microbiome.</title>
        <authorList>
            <person name="Gilroy R."/>
            <person name="Ravi A."/>
            <person name="Getino M."/>
            <person name="Pursley I."/>
            <person name="Horton D.L."/>
            <person name="Alikhan N.-F."/>
            <person name="Baker D."/>
            <person name="Gharbi K."/>
            <person name="Hall N."/>
            <person name="Watson M."/>
            <person name="Adriaenssens E.M."/>
            <person name="Foster-Nyarko E."/>
            <person name="Jarju S."/>
            <person name="Secka A."/>
            <person name="Antonio M."/>
            <person name="Oren A."/>
            <person name="Chaudhuri R."/>
            <person name="La Ragione R.M."/>
            <person name="Hildebrand F."/>
            <person name="Pallen M.J."/>
        </authorList>
    </citation>
    <scope>NUCLEOTIDE SEQUENCE [LARGE SCALE GENOMIC DNA]</scope>
    <source>
        <strain evidence="2 3">Sa3CVN1</strain>
    </source>
</reference>
<dbReference type="SUPFAM" id="SSF52266">
    <property type="entry name" value="SGNH hydrolase"/>
    <property type="match status" value="1"/>
</dbReference>
<name>A0ABR8PWR3_9CLOT</name>
<dbReference type="Proteomes" id="UP000627781">
    <property type="component" value="Unassembled WGS sequence"/>
</dbReference>
<keyword evidence="3" id="KW-1185">Reference proteome</keyword>
<dbReference type="InterPro" id="IPR013830">
    <property type="entry name" value="SGNH_hydro"/>
</dbReference>
<dbReference type="RefSeq" id="WP_191769572.1">
    <property type="nucleotide sequence ID" value="NZ_JACSRA010000026.1"/>
</dbReference>
<feature type="domain" description="SGNH hydrolase-type esterase" evidence="1">
    <location>
        <begin position="10"/>
        <end position="177"/>
    </location>
</feature>
<dbReference type="EMBL" id="JACSRA010000026">
    <property type="protein sequence ID" value="MBD7912604.1"/>
    <property type="molecule type" value="Genomic_DNA"/>
</dbReference>
<gene>
    <name evidence="2" type="ORF">H9661_14710</name>
</gene>
<evidence type="ECO:0000313" key="2">
    <source>
        <dbReference type="EMBL" id="MBD7912604.1"/>
    </source>
</evidence>
<comment type="caution">
    <text evidence="2">The sequence shown here is derived from an EMBL/GenBank/DDBJ whole genome shotgun (WGS) entry which is preliminary data.</text>
</comment>
<evidence type="ECO:0000259" key="1">
    <source>
        <dbReference type="Pfam" id="PF13472"/>
    </source>
</evidence>
<evidence type="ECO:0000313" key="3">
    <source>
        <dbReference type="Proteomes" id="UP000627781"/>
    </source>
</evidence>
<organism evidence="2 3">
    <name type="scientific">Clostridium cibarium</name>
    <dbReference type="NCBI Taxonomy" id="2762247"/>
    <lineage>
        <taxon>Bacteria</taxon>
        <taxon>Bacillati</taxon>
        <taxon>Bacillota</taxon>
        <taxon>Clostridia</taxon>
        <taxon>Eubacteriales</taxon>
        <taxon>Clostridiaceae</taxon>
        <taxon>Clostridium</taxon>
    </lineage>
</organism>
<dbReference type="PANTHER" id="PTHR30383">
    <property type="entry name" value="THIOESTERASE 1/PROTEASE 1/LYSOPHOSPHOLIPASE L1"/>
    <property type="match status" value="1"/>
</dbReference>